<gene>
    <name evidence="3" type="ORF">UFOPK2766_01257</name>
</gene>
<dbReference type="AlphaFoldDB" id="A0A6J6TBH2"/>
<protein>
    <submittedName>
        <fullName evidence="3">Unannotated protein</fullName>
    </submittedName>
</protein>
<evidence type="ECO:0000313" key="3">
    <source>
        <dbReference type="EMBL" id="CAB4744213.1"/>
    </source>
</evidence>
<feature type="region of interest" description="Disordered" evidence="1">
    <location>
        <begin position="1"/>
        <end position="21"/>
    </location>
</feature>
<keyword evidence="2" id="KW-0472">Membrane</keyword>
<keyword evidence="2" id="KW-0812">Transmembrane</keyword>
<evidence type="ECO:0000256" key="2">
    <source>
        <dbReference type="SAM" id="Phobius"/>
    </source>
</evidence>
<organism evidence="3">
    <name type="scientific">freshwater metagenome</name>
    <dbReference type="NCBI Taxonomy" id="449393"/>
    <lineage>
        <taxon>unclassified sequences</taxon>
        <taxon>metagenomes</taxon>
        <taxon>ecological metagenomes</taxon>
    </lineage>
</organism>
<feature type="region of interest" description="Disordered" evidence="1">
    <location>
        <begin position="155"/>
        <end position="207"/>
    </location>
</feature>
<accession>A0A6J6TBH2</accession>
<feature type="transmembrane region" description="Helical" evidence="2">
    <location>
        <begin position="111"/>
        <end position="133"/>
    </location>
</feature>
<sequence>MKGSRMKGSRMKGSRMKGSRTKGSRALAVCALLLTSLTVSIGFAVQPAGAAPFTPAAPFTRSAQLTRVVQPLGAEPGDTTTSLPEDNRLLGNSIQRPNMGMKPLSPTDPGGWLQVSLFFLICGAIILIAVAVWSSSRKKRIRREEAGLDPVSLARATGKGVRAPSPLDRTGAANPETGPSQEPVSETAVSETPATEEPVSENAGEDS</sequence>
<dbReference type="EMBL" id="CAEZYU010000054">
    <property type="protein sequence ID" value="CAB4744213.1"/>
    <property type="molecule type" value="Genomic_DNA"/>
</dbReference>
<proteinExistence type="predicted"/>
<evidence type="ECO:0000256" key="1">
    <source>
        <dbReference type="SAM" id="MobiDB-lite"/>
    </source>
</evidence>
<feature type="compositionally biased region" description="Polar residues" evidence="1">
    <location>
        <begin position="177"/>
        <end position="193"/>
    </location>
</feature>
<keyword evidence="2" id="KW-1133">Transmembrane helix</keyword>
<name>A0A6J6TBH2_9ZZZZ</name>
<reference evidence="3" key="1">
    <citation type="submission" date="2020-05" db="EMBL/GenBank/DDBJ databases">
        <authorList>
            <person name="Chiriac C."/>
            <person name="Salcher M."/>
            <person name="Ghai R."/>
            <person name="Kavagutti S V."/>
        </authorList>
    </citation>
    <scope>NUCLEOTIDE SEQUENCE</scope>
</reference>